<protein>
    <submittedName>
        <fullName evidence="1">Uncharacterized protein</fullName>
    </submittedName>
</protein>
<reference evidence="1 2" key="1">
    <citation type="submission" date="2020-12" db="EMBL/GenBank/DDBJ databases">
        <title>Geomonas sp. Red259, isolated from paddy soil.</title>
        <authorList>
            <person name="Xu Z."/>
            <person name="Zhang Z."/>
            <person name="Masuda Y."/>
            <person name="Itoh H."/>
            <person name="Senoo K."/>
        </authorList>
    </citation>
    <scope>NUCLEOTIDE SEQUENCE [LARGE SCALE GENOMIC DNA]</scope>
    <source>
        <strain evidence="1 2">Red259</strain>
    </source>
</reference>
<accession>A0ABS0YQF9</accession>
<organism evidence="1 2">
    <name type="scientific">Geomonas propionica</name>
    <dbReference type="NCBI Taxonomy" id="2798582"/>
    <lineage>
        <taxon>Bacteria</taxon>
        <taxon>Pseudomonadati</taxon>
        <taxon>Thermodesulfobacteriota</taxon>
        <taxon>Desulfuromonadia</taxon>
        <taxon>Geobacterales</taxon>
        <taxon>Geobacteraceae</taxon>
        <taxon>Geomonas</taxon>
    </lineage>
</organism>
<keyword evidence="2" id="KW-1185">Reference proteome</keyword>
<sequence>MTYITTGNSSFDTIPADLSPIEVFTTNPLYEIDPGHIVRDTVGRRFTVGKITLVGKNVYSVYLIPIPQEVANA</sequence>
<comment type="caution">
    <text evidence="1">The sequence shown here is derived from an EMBL/GenBank/DDBJ whole genome shotgun (WGS) entry which is preliminary data.</text>
</comment>
<proteinExistence type="predicted"/>
<gene>
    <name evidence="1" type="ORF">JFN90_08385</name>
</gene>
<evidence type="ECO:0000313" key="2">
    <source>
        <dbReference type="Proteomes" id="UP000641025"/>
    </source>
</evidence>
<dbReference type="Proteomes" id="UP000641025">
    <property type="component" value="Unassembled WGS sequence"/>
</dbReference>
<evidence type="ECO:0000313" key="1">
    <source>
        <dbReference type="EMBL" id="MBJ6800155.1"/>
    </source>
</evidence>
<dbReference type="EMBL" id="JAEMHK010000005">
    <property type="protein sequence ID" value="MBJ6800155.1"/>
    <property type="molecule type" value="Genomic_DNA"/>
</dbReference>
<name>A0ABS0YQF9_9BACT</name>
<dbReference type="RefSeq" id="WP_199394667.1">
    <property type="nucleotide sequence ID" value="NZ_JAEMHK010000005.1"/>
</dbReference>